<reference evidence="2" key="1">
    <citation type="journal article" date="2019" name="Int. J. Syst. Evol. Microbiol.">
        <title>The Global Catalogue of Microorganisms (GCM) 10K type strain sequencing project: providing services to taxonomists for standard genome sequencing and annotation.</title>
        <authorList>
            <consortium name="The Broad Institute Genomics Platform"/>
            <consortium name="The Broad Institute Genome Sequencing Center for Infectious Disease"/>
            <person name="Wu L."/>
            <person name="Ma J."/>
        </authorList>
    </citation>
    <scope>NUCLEOTIDE SEQUENCE [LARGE SCALE GENOMIC DNA]</scope>
    <source>
        <strain evidence="2">KCTC 12847</strain>
    </source>
</reference>
<proteinExistence type="predicted"/>
<evidence type="ECO:0000313" key="2">
    <source>
        <dbReference type="Proteomes" id="UP001595640"/>
    </source>
</evidence>
<dbReference type="Gene3D" id="1.10.760.10">
    <property type="entry name" value="Cytochrome c-like domain"/>
    <property type="match status" value="1"/>
</dbReference>
<accession>A0ABV7M5R3</accession>
<name>A0ABV7M5R3_9GAMM</name>
<organism evidence="1 2">
    <name type="scientific">Modicisalibacter luteus</name>
    <dbReference type="NCBI Taxonomy" id="453962"/>
    <lineage>
        <taxon>Bacteria</taxon>
        <taxon>Pseudomonadati</taxon>
        <taxon>Pseudomonadota</taxon>
        <taxon>Gammaproteobacteria</taxon>
        <taxon>Oceanospirillales</taxon>
        <taxon>Halomonadaceae</taxon>
        <taxon>Modicisalibacter</taxon>
    </lineage>
</organism>
<dbReference type="InterPro" id="IPR036909">
    <property type="entry name" value="Cyt_c-like_dom_sf"/>
</dbReference>
<evidence type="ECO:0000313" key="1">
    <source>
        <dbReference type="EMBL" id="MFC3293617.1"/>
    </source>
</evidence>
<keyword evidence="2" id="KW-1185">Reference proteome</keyword>
<dbReference type="EMBL" id="JBHRUH010000031">
    <property type="protein sequence ID" value="MFC3293617.1"/>
    <property type="molecule type" value="Genomic_DNA"/>
</dbReference>
<dbReference type="Proteomes" id="UP001595640">
    <property type="component" value="Unassembled WGS sequence"/>
</dbReference>
<dbReference type="SUPFAM" id="SSF46626">
    <property type="entry name" value="Cytochrome c"/>
    <property type="match status" value="1"/>
</dbReference>
<protein>
    <recommendedName>
        <fullName evidence="3">Cytochrome c domain-containing protein</fullName>
    </recommendedName>
</protein>
<dbReference type="RefSeq" id="WP_156817362.1">
    <property type="nucleotide sequence ID" value="NZ_BMXD01000001.1"/>
</dbReference>
<evidence type="ECO:0008006" key="3">
    <source>
        <dbReference type="Google" id="ProtNLM"/>
    </source>
</evidence>
<sequence length="128" mass="13947">MAGDVPPETIGPWPKGAYSLYQMSCRGCHGNSANVNVGTIPALNQAHRYLGVKGGRPYLIRAPGVANSPLTDRQTAAVLNWVLKHKTPVNNFIPFTTEEVAKHRQASNNALAERAKLNARMAALEDWQ</sequence>
<gene>
    <name evidence="1" type="ORF">ACFOEI_16295</name>
</gene>
<comment type="caution">
    <text evidence="1">The sequence shown here is derived from an EMBL/GenBank/DDBJ whole genome shotgun (WGS) entry which is preliminary data.</text>
</comment>